<comment type="caution">
    <text evidence="2">The sequence shown here is derived from an EMBL/GenBank/DDBJ whole genome shotgun (WGS) entry which is preliminary data.</text>
</comment>
<feature type="transmembrane region" description="Helical" evidence="1">
    <location>
        <begin position="88"/>
        <end position="107"/>
    </location>
</feature>
<evidence type="ECO:0000313" key="2">
    <source>
        <dbReference type="EMBL" id="EJW02267.1"/>
    </source>
</evidence>
<dbReference type="VEuPathDB" id="MicrosporidiaDB:EDEG_03291"/>
<dbReference type="InParanoid" id="J9DLM7"/>
<keyword evidence="1" id="KW-0472">Membrane</keyword>
<feature type="transmembrane region" description="Helical" evidence="1">
    <location>
        <begin position="127"/>
        <end position="147"/>
    </location>
</feature>
<keyword evidence="1" id="KW-0812">Transmembrane</keyword>
<feature type="transmembrane region" description="Helical" evidence="1">
    <location>
        <begin position="7"/>
        <end position="28"/>
    </location>
</feature>
<dbReference type="EMBL" id="AFBI03000080">
    <property type="protein sequence ID" value="EJW02267.1"/>
    <property type="molecule type" value="Genomic_DNA"/>
</dbReference>
<sequence length="166" mass="20113">MEYRRAINTITFITLTLFRWLLGLYFATKWYLTDDINYSELTPKIYTHLYPQFIFNICIHIFSFFIIKNITDIFLRVTFDRKALFLKFRICAIILIFEALYSLYVWISIEFEGLKKHKMQELVFDSRIYFIIAGLLNSLIFSNLCLLHPDIFNFKRRSEIKRMSNL</sequence>
<proteinExistence type="predicted"/>
<dbReference type="Proteomes" id="UP000003163">
    <property type="component" value="Unassembled WGS sequence"/>
</dbReference>
<gene>
    <name evidence="2" type="ORF">EDEG_03291</name>
</gene>
<feature type="transmembrane region" description="Helical" evidence="1">
    <location>
        <begin position="48"/>
        <end position="67"/>
    </location>
</feature>
<keyword evidence="1" id="KW-1133">Transmembrane helix</keyword>
<dbReference type="HOGENOM" id="CLU_1602694_0_0_1"/>
<reference evidence="3" key="2">
    <citation type="submission" date="2015-07" db="EMBL/GenBank/DDBJ databases">
        <title>Contrasting host-pathogen interactions and genome evolution in two generalist and specialist microsporidian pathogens of mosquitoes.</title>
        <authorList>
            <consortium name="The Broad Institute Genomics Platform"/>
            <consortium name="The Broad Institute Genome Sequencing Center for Infectious Disease"/>
            <person name="Cuomo C.A."/>
            <person name="Sanscrainte N.D."/>
            <person name="Goldberg J.M."/>
            <person name="Heiman D."/>
            <person name="Young S."/>
            <person name="Zeng Q."/>
            <person name="Becnel J.J."/>
            <person name="Birren B.W."/>
        </authorList>
    </citation>
    <scope>NUCLEOTIDE SEQUENCE [LARGE SCALE GENOMIC DNA]</scope>
    <source>
        <strain evidence="3">USNM 41457</strain>
    </source>
</reference>
<dbReference type="AlphaFoldDB" id="J9DLM7"/>
<reference evidence="2 3" key="1">
    <citation type="submission" date="2011-08" db="EMBL/GenBank/DDBJ databases">
        <authorList>
            <person name="Liu Z.J."/>
            <person name="Shi F.L."/>
            <person name="Lu J.Q."/>
            <person name="Li M."/>
            <person name="Wang Z.L."/>
        </authorList>
    </citation>
    <scope>NUCLEOTIDE SEQUENCE [LARGE SCALE GENOMIC DNA]</scope>
    <source>
        <strain evidence="2 3">USNM 41457</strain>
    </source>
</reference>
<name>J9DLM7_EDHAE</name>
<organism evidence="2 3">
    <name type="scientific">Edhazardia aedis (strain USNM 41457)</name>
    <name type="common">Microsporidian parasite</name>
    <dbReference type="NCBI Taxonomy" id="1003232"/>
    <lineage>
        <taxon>Eukaryota</taxon>
        <taxon>Fungi</taxon>
        <taxon>Fungi incertae sedis</taxon>
        <taxon>Microsporidia</taxon>
        <taxon>Edhazardia</taxon>
    </lineage>
</organism>
<evidence type="ECO:0000256" key="1">
    <source>
        <dbReference type="SAM" id="Phobius"/>
    </source>
</evidence>
<keyword evidence="3" id="KW-1185">Reference proteome</keyword>
<evidence type="ECO:0000313" key="3">
    <source>
        <dbReference type="Proteomes" id="UP000003163"/>
    </source>
</evidence>
<protein>
    <submittedName>
        <fullName evidence="2">Uncharacterized protein</fullName>
    </submittedName>
</protein>
<accession>J9DLM7</accession>